<reference evidence="1 2" key="1">
    <citation type="submission" date="2015-09" db="EMBL/GenBank/DDBJ databases">
        <authorList>
            <consortium name="Pathogen Informatics"/>
        </authorList>
    </citation>
    <scope>NUCLEOTIDE SEQUENCE [LARGE SCALE GENOMIC DNA]</scope>
    <source>
        <strain evidence="1 2">2789STDY5608887</strain>
    </source>
</reference>
<dbReference type="Proteomes" id="UP000095453">
    <property type="component" value="Unassembled WGS sequence"/>
</dbReference>
<dbReference type="EMBL" id="CYXX01000015">
    <property type="protein sequence ID" value="CUN14310.1"/>
    <property type="molecule type" value="Genomic_DNA"/>
</dbReference>
<evidence type="ECO:0000313" key="1">
    <source>
        <dbReference type="EMBL" id="CUN14310.1"/>
    </source>
</evidence>
<dbReference type="RefSeq" id="WP_242854019.1">
    <property type="nucleotide sequence ID" value="NZ_CYXX01000015.1"/>
</dbReference>
<accession>A0A173UIP6</accession>
<evidence type="ECO:0000313" key="2">
    <source>
        <dbReference type="Proteomes" id="UP000095453"/>
    </source>
</evidence>
<proteinExistence type="predicted"/>
<gene>
    <name evidence="1" type="ORF">ERS852444_02077</name>
</gene>
<dbReference type="AlphaFoldDB" id="A0A173UIP6"/>
<protein>
    <submittedName>
        <fullName evidence="1">Uncharacterized protein</fullName>
    </submittedName>
</protein>
<sequence>MICEKCKGKMNWSIEGATQGWRCPMCGWNIITTYIEDIDRDETEYSLYIKNVTEVDAEKIKFVAKTANVNFVIAKQMLEKREACILKAKAPKIKPVITKLQELGIDFNVNPSFNY</sequence>
<organism evidence="1 2">
    <name type="scientific">Roseburia inulinivorans</name>
    <dbReference type="NCBI Taxonomy" id="360807"/>
    <lineage>
        <taxon>Bacteria</taxon>
        <taxon>Bacillati</taxon>
        <taxon>Bacillota</taxon>
        <taxon>Clostridia</taxon>
        <taxon>Lachnospirales</taxon>
        <taxon>Lachnospiraceae</taxon>
        <taxon>Roseburia</taxon>
    </lineage>
</organism>
<name>A0A173UIP6_9FIRM</name>